<evidence type="ECO:0000256" key="1">
    <source>
        <dbReference type="SAM" id="Phobius"/>
    </source>
</evidence>
<feature type="transmembrane region" description="Helical" evidence="1">
    <location>
        <begin position="238"/>
        <end position="262"/>
    </location>
</feature>
<protein>
    <submittedName>
        <fullName evidence="2">Uncharacterized protein</fullName>
    </submittedName>
</protein>
<keyword evidence="3" id="KW-1185">Reference proteome</keyword>
<keyword evidence="1" id="KW-0472">Membrane</keyword>
<keyword evidence="1" id="KW-0812">Transmembrane</keyword>
<feature type="transmembrane region" description="Helical" evidence="1">
    <location>
        <begin position="170"/>
        <end position="192"/>
    </location>
</feature>
<organism evidence="2 3">
    <name type="scientific">Cymbomonas tetramitiformis</name>
    <dbReference type="NCBI Taxonomy" id="36881"/>
    <lineage>
        <taxon>Eukaryota</taxon>
        <taxon>Viridiplantae</taxon>
        <taxon>Chlorophyta</taxon>
        <taxon>Pyramimonadophyceae</taxon>
        <taxon>Pyramimonadales</taxon>
        <taxon>Pyramimonadaceae</taxon>
        <taxon>Cymbomonas</taxon>
    </lineage>
</organism>
<keyword evidence="1" id="KW-1133">Transmembrane helix</keyword>
<comment type="caution">
    <text evidence="2">The sequence shown here is derived from an EMBL/GenBank/DDBJ whole genome shotgun (WGS) entry which is preliminary data.</text>
</comment>
<name>A0AAE0G8Q1_9CHLO</name>
<evidence type="ECO:0000313" key="2">
    <source>
        <dbReference type="EMBL" id="KAK3272961.1"/>
    </source>
</evidence>
<reference evidence="2 3" key="1">
    <citation type="journal article" date="2015" name="Genome Biol. Evol.">
        <title>Comparative Genomics of a Bacterivorous Green Alga Reveals Evolutionary Causalities and Consequences of Phago-Mixotrophic Mode of Nutrition.</title>
        <authorList>
            <person name="Burns J.A."/>
            <person name="Paasch A."/>
            <person name="Narechania A."/>
            <person name="Kim E."/>
        </authorList>
    </citation>
    <scope>NUCLEOTIDE SEQUENCE [LARGE SCALE GENOMIC DNA]</scope>
    <source>
        <strain evidence="2 3">PLY_AMNH</strain>
    </source>
</reference>
<dbReference type="EMBL" id="LGRX02008696">
    <property type="protein sequence ID" value="KAK3272961.1"/>
    <property type="molecule type" value="Genomic_DNA"/>
</dbReference>
<dbReference type="Proteomes" id="UP001190700">
    <property type="component" value="Unassembled WGS sequence"/>
</dbReference>
<feature type="transmembrane region" description="Helical" evidence="1">
    <location>
        <begin position="204"/>
        <end position="222"/>
    </location>
</feature>
<sequence>MWHGMRLGVREEVDGEVVAECEDPMERDQLLQRADNPLLEDVVECLRSAAGKPPLARCPDDLAAADELPTSAALHRRRQELLREVERWARTEGSAFVSVPEIRWLEFSLPENGDDDHGVKALTYKQKLEKSAVDHLGFIFSTYHIRAWWYELADLLRKLVLVGAVNFVPAAGGAQLLAALAICFTFIVLNCVLSPDVDEVVDRFTLMALFQLYLTLIVGLALKMREEEEREDELSDDVIGVVLVVLDLLIFVTPLCMLLWLCMAPYVPKIQQVGKQAAKSAHSVFLKKLAAWRQRTRELQRTAPRQLSRTVSISSPSTRMHIKENPLFTVIERAKLEMTGYEAGQEFEGDGIKGSGEGTSYSFGVAAQFADSPTMKASFLSDGIEDVTGVFKLLNGGVSENVLVAEFVKLEVKK</sequence>
<proteinExistence type="predicted"/>
<evidence type="ECO:0000313" key="3">
    <source>
        <dbReference type="Proteomes" id="UP001190700"/>
    </source>
</evidence>
<dbReference type="AlphaFoldDB" id="A0AAE0G8Q1"/>
<gene>
    <name evidence="2" type="ORF">CYMTET_18773</name>
</gene>
<accession>A0AAE0G8Q1</accession>